<feature type="transmembrane region" description="Helical" evidence="6">
    <location>
        <begin position="236"/>
        <end position="259"/>
    </location>
</feature>
<organism evidence="8 9">
    <name type="scientific">Hyaloscypha variabilis (strain UAMH 11265 / GT02V1 / F)</name>
    <name type="common">Meliniomyces variabilis</name>
    <dbReference type="NCBI Taxonomy" id="1149755"/>
    <lineage>
        <taxon>Eukaryota</taxon>
        <taxon>Fungi</taxon>
        <taxon>Dikarya</taxon>
        <taxon>Ascomycota</taxon>
        <taxon>Pezizomycotina</taxon>
        <taxon>Leotiomycetes</taxon>
        <taxon>Helotiales</taxon>
        <taxon>Hyaloscyphaceae</taxon>
        <taxon>Hyaloscypha</taxon>
        <taxon>Hyaloscypha variabilis</taxon>
    </lineage>
</organism>
<keyword evidence="4 6" id="KW-0472">Membrane</keyword>
<dbReference type="InterPro" id="IPR036259">
    <property type="entry name" value="MFS_trans_sf"/>
</dbReference>
<feature type="transmembrane region" description="Helical" evidence="6">
    <location>
        <begin position="280"/>
        <end position="300"/>
    </location>
</feature>
<dbReference type="Pfam" id="PF07690">
    <property type="entry name" value="MFS_1"/>
    <property type="match status" value="1"/>
</dbReference>
<dbReference type="SUPFAM" id="SSF103473">
    <property type="entry name" value="MFS general substrate transporter"/>
    <property type="match status" value="1"/>
</dbReference>
<feature type="domain" description="Major facilitator superfamily (MFS) profile" evidence="7">
    <location>
        <begin position="85"/>
        <end position="541"/>
    </location>
</feature>
<dbReference type="GO" id="GO:0015174">
    <property type="term" value="F:basic amino acid transmembrane transporter activity"/>
    <property type="evidence" value="ECO:0007669"/>
    <property type="project" value="TreeGrafter"/>
</dbReference>
<dbReference type="PANTHER" id="PTHR23501">
    <property type="entry name" value="MAJOR FACILITATOR SUPERFAMILY"/>
    <property type="match status" value="1"/>
</dbReference>
<evidence type="ECO:0000256" key="3">
    <source>
        <dbReference type="ARBA" id="ARBA00022989"/>
    </source>
</evidence>
<evidence type="ECO:0000256" key="6">
    <source>
        <dbReference type="SAM" id="Phobius"/>
    </source>
</evidence>
<feature type="transmembrane region" description="Helical" evidence="6">
    <location>
        <begin position="473"/>
        <end position="494"/>
    </location>
</feature>
<evidence type="ECO:0000259" key="7">
    <source>
        <dbReference type="PROSITE" id="PS50850"/>
    </source>
</evidence>
<sequence length="577" mass="60829">MANTDPEWDGLTPQPPRPIDDAENNDSNISSESSESISERGSLLGKDNKQVGYGATEVRGEESDVIAESDGTTEVQKTPKAIAAMISVLLVGVFISNADGSLVLATYGIISSEFGAFGNASWLTTGFALSVCAIQPLTGKLSDIFGRKEVLVTSYVLFGIGCAVVGVAQSMWQVIAGRVISGLGAAGMTVIVSIVITDVVPIRQVAAWRSYVNVFHIFGRSVGGPLGGFLADTVGWRWSFVGQVPLTFVAILLVALKLPSSESAKPQVKGQPSKLGRVDFIGSLLLASTMLSLLGSLSLASDTLPWSHPLVIGLLLGSVVLASLFIVYEVKFPLEPVFPPKLLIQRDVAAQYLIIALQTAAQLSMMFSVPLYFRVTKNISNAEAGSHLLPAVLSNTFGSLLAGVVIQRTGRYKLLTILASSFASFSYFLLIIRWTGNTSWLESLEIMPSGFGMGLAFSATFVALQSSVKKEEVAISTGGLYTASAIGMVVGIAASSTVQLGTLRSALEASLNGFSGAQEIISEVISNVSSIAGLDEPVRTLVIGSYVKSLESSHMVSLGCSPVALLIALTIREHPLK</sequence>
<feature type="region of interest" description="Disordered" evidence="5">
    <location>
        <begin position="1"/>
        <end position="48"/>
    </location>
</feature>
<evidence type="ECO:0000256" key="4">
    <source>
        <dbReference type="ARBA" id="ARBA00023136"/>
    </source>
</evidence>
<accession>A0A2J6QZ27</accession>
<evidence type="ECO:0000256" key="1">
    <source>
        <dbReference type="ARBA" id="ARBA00004141"/>
    </source>
</evidence>
<feature type="transmembrane region" description="Helical" evidence="6">
    <location>
        <begin position="388"/>
        <end position="407"/>
    </location>
</feature>
<dbReference type="OrthoDB" id="6770063at2759"/>
<proteinExistence type="predicted"/>
<reference evidence="8 9" key="1">
    <citation type="submission" date="2016-04" db="EMBL/GenBank/DDBJ databases">
        <title>A degradative enzymes factory behind the ericoid mycorrhizal symbiosis.</title>
        <authorList>
            <consortium name="DOE Joint Genome Institute"/>
            <person name="Martino E."/>
            <person name="Morin E."/>
            <person name="Grelet G."/>
            <person name="Kuo A."/>
            <person name="Kohler A."/>
            <person name="Daghino S."/>
            <person name="Barry K."/>
            <person name="Choi C."/>
            <person name="Cichocki N."/>
            <person name="Clum A."/>
            <person name="Copeland A."/>
            <person name="Hainaut M."/>
            <person name="Haridas S."/>
            <person name="Labutti K."/>
            <person name="Lindquist E."/>
            <person name="Lipzen A."/>
            <person name="Khouja H.-R."/>
            <person name="Murat C."/>
            <person name="Ohm R."/>
            <person name="Olson A."/>
            <person name="Spatafora J."/>
            <person name="Veneault-Fourrey C."/>
            <person name="Henrissat B."/>
            <person name="Grigoriev I."/>
            <person name="Martin F."/>
            <person name="Perotto S."/>
        </authorList>
    </citation>
    <scope>NUCLEOTIDE SEQUENCE [LARGE SCALE GENOMIC DNA]</scope>
    <source>
        <strain evidence="8 9">F</strain>
    </source>
</reference>
<name>A0A2J6QZ27_HYAVF</name>
<keyword evidence="2 6" id="KW-0812">Transmembrane</keyword>
<dbReference type="InterPro" id="IPR011701">
    <property type="entry name" value="MFS"/>
</dbReference>
<feature type="transmembrane region" description="Helical" evidence="6">
    <location>
        <begin position="414"/>
        <end position="434"/>
    </location>
</feature>
<keyword evidence="9" id="KW-1185">Reference proteome</keyword>
<dbReference type="EMBL" id="KZ613962">
    <property type="protein sequence ID" value="PMD31515.1"/>
    <property type="molecule type" value="Genomic_DNA"/>
</dbReference>
<evidence type="ECO:0000256" key="2">
    <source>
        <dbReference type="ARBA" id="ARBA00022692"/>
    </source>
</evidence>
<dbReference type="InterPro" id="IPR020846">
    <property type="entry name" value="MFS_dom"/>
</dbReference>
<feature type="transmembrane region" description="Helical" evidence="6">
    <location>
        <begin position="349"/>
        <end position="373"/>
    </location>
</feature>
<protein>
    <submittedName>
        <fullName evidence="8">MFS general substrate transporter</fullName>
    </submittedName>
</protein>
<feature type="transmembrane region" description="Helical" evidence="6">
    <location>
        <begin position="175"/>
        <end position="199"/>
    </location>
</feature>
<dbReference type="PROSITE" id="PS00216">
    <property type="entry name" value="SUGAR_TRANSPORT_1"/>
    <property type="match status" value="1"/>
</dbReference>
<feature type="transmembrane region" description="Helical" evidence="6">
    <location>
        <begin position="306"/>
        <end position="328"/>
    </location>
</feature>
<evidence type="ECO:0000313" key="8">
    <source>
        <dbReference type="EMBL" id="PMD31515.1"/>
    </source>
</evidence>
<gene>
    <name evidence="8" type="ORF">L207DRAFT_640787</name>
</gene>
<evidence type="ECO:0000256" key="5">
    <source>
        <dbReference type="SAM" id="MobiDB-lite"/>
    </source>
</evidence>
<dbReference type="Proteomes" id="UP000235786">
    <property type="component" value="Unassembled WGS sequence"/>
</dbReference>
<feature type="transmembrane region" description="Helical" evidence="6">
    <location>
        <begin position="150"/>
        <end position="169"/>
    </location>
</feature>
<feature type="transmembrane region" description="Helical" evidence="6">
    <location>
        <begin position="446"/>
        <end position="464"/>
    </location>
</feature>
<dbReference type="PANTHER" id="PTHR23501:SF33">
    <property type="entry name" value="MAJOR FACILITATOR SUPERFAMILY (MFS) PROFILE DOMAIN-CONTAINING PROTEIN"/>
    <property type="match status" value="1"/>
</dbReference>
<feature type="compositionally biased region" description="Low complexity" evidence="5">
    <location>
        <begin position="25"/>
        <end position="36"/>
    </location>
</feature>
<dbReference type="PROSITE" id="PS50850">
    <property type="entry name" value="MFS"/>
    <property type="match status" value="1"/>
</dbReference>
<dbReference type="InterPro" id="IPR005829">
    <property type="entry name" value="Sugar_transporter_CS"/>
</dbReference>
<dbReference type="Gene3D" id="1.20.1250.20">
    <property type="entry name" value="MFS general substrate transporter like domains"/>
    <property type="match status" value="1"/>
</dbReference>
<dbReference type="Gene3D" id="1.20.1720.10">
    <property type="entry name" value="Multidrug resistance protein D"/>
    <property type="match status" value="1"/>
</dbReference>
<dbReference type="AlphaFoldDB" id="A0A2J6QZ27"/>
<evidence type="ECO:0000313" key="9">
    <source>
        <dbReference type="Proteomes" id="UP000235786"/>
    </source>
</evidence>
<dbReference type="GO" id="GO:0000329">
    <property type="term" value="C:fungal-type vacuole membrane"/>
    <property type="evidence" value="ECO:0007669"/>
    <property type="project" value="TreeGrafter"/>
</dbReference>
<keyword evidence="3 6" id="KW-1133">Transmembrane helix</keyword>
<comment type="subcellular location">
    <subcellularLocation>
        <location evidence="1">Membrane</location>
        <topology evidence="1">Multi-pass membrane protein</topology>
    </subcellularLocation>
</comment>
<feature type="transmembrane region" description="Helical" evidence="6">
    <location>
        <begin position="82"/>
        <end position="110"/>
    </location>
</feature>